<dbReference type="SUPFAM" id="SSF46785">
    <property type="entry name" value="Winged helix' DNA-binding domain"/>
    <property type="match status" value="1"/>
</dbReference>
<dbReference type="PRINTS" id="PR00039">
    <property type="entry name" value="HTHLYSR"/>
</dbReference>
<keyword evidence="3" id="KW-0238">DNA-binding</keyword>
<dbReference type="Pfam" id="PF00126">
    <property type="entry name" value="HTH_1"/>
    <property type="match status" value="1"/>
</dbReference>
<dbReference type="InterPro" id="IPR036388">
    <property type="entry name" value="WH-like_DNA-bd_sf"/>
</dbReference>
<accession>A0A181VDY3</accession>
<dbReference type="PANTHER" id="PTHR30346">
    <property type="entry name" value="TRANSCRIPTIONAL DUAL REGULATOR HCAR-RELATED"/>
    <property type="match status" value="1"/>
</dbReference>
<evidence type="ECO:0000259" key="5">
    <source>
        <dbReference type="PROSITE" id="PS50931"/>
    </source>
</evidence>
<evidence type="ECO:0000313" key="6">
    <source>
        <dbReference type="EMBL" id="MBC5044291.1"/>
    </source>
</evidence>
<dbReference type="RefSeq" id="WP_032425984.1">
    <property type="nucleotide sequence ID" value="NZ_AOGO01000013.1"/>
</dbReference>
<comment type="similarity">
    <text evidence="1">Belongs to the LysR transcriptional regulatory family.</text>
</comment>
<dbReference type="Pfam" id="PF03466">
    <property type="entry name" value="LysR_substrate"/>
    <property type="match status" value="1"/>
</dbReference>
<dbReference type="FunFam" id="1.10.10.10:FF:000001">
    <property type="entry name" value="LysR family transcriptional regulator"/>
    <property type="match status" value="1"/>
</dbReference>
<keyword evidence="4" id="KW-0804">Transcription</keyword>
<evidence type="ECO:0000256" key="2">
    <source>
        <dbReference type="ARBA" id="ARBA00023015"/>
    </source>
</evidence>
<dbReference type="PROSITE" id="PS50931">
    <property type="entry name" value="HTH_LYSR"/>
    <property type="match status" value="1"/>
</dbReference>
<dbReference type="Gene3D" id="3.40.190.10">
    <property type="entry name" value="Periplasmic binding protein-like II"/>
    <property type="match status" value="2"/>
</dbReference>
<comment type="caution">
    <text evidence="6">The sequence shown here is derived from an EMBL/GenBank/DDBJ whole genome shotgun (WGS) entry which is preliminary data.</text>
</comment>
<evidence type="ECO:0000256" key="1">
    <source>
        <dbReference type="ARBA" id="ARBA00009437"/>
    </source>
</evidence>
<reference evidence="6" key="1">
    <citation type="submission" date="2020-08" db="EMBL/GenBank/DDBJ databases">
        <title>Genomic evolution and epidemiology of Klebsiella pneumoniae from a major hospital in Beijing, China, over a fifteen-year period: dissemination of known and novel high-risk clones.</title>
        <authorList>
            <person name="Palmieri M."/>
        </authorList>
    </citation>
    <scope>NUCLEOTIDE SEQUENCE</scope>
    <source>
        <strain evidence="6">K7050</strain>
    </source>
</reference>
<gene>
    <name evidence="6" type="ORF">H8L09_02725</name>
</gene>
<dbReference type="Gene3D" id="1.10.10.10">
    <property type="entry name" value="Winged helix-like DNA-binding domain superfamily/Winged helix DNA-binding domain"/>
    <property type="match status" value="1"/>
</dbReference>
<dbReference type="KEGG" id="kqu:AVR78_15135"/>
<sequence length="299" mass="33074">MSLRALRHFVVVAEELHMHRAAERLHIAQPALSQQIKQLEQRLGVVLFSRANRRLTLTAAGEAFWQKTRLALEMVDQAALDAQRTARGEQGRLHLGYVSSAMYDSKLPGLLRELRADWPGIELSLVHGDVQMLYEALLDLRLDIAIIRAPLASPPDALVVRPFMREKLCLALYQQHPLAGVGALNLASLRADNWISLNDPQGTGLEQVFIDACRVAGFTPQVAQRVNDVTSMISLVSAGVGVALVPVSARALRLDNVVYIDLQDRLAESELSMVYHRHIRSAVVRKVISLLNATEHSPG</sequence>
<evidence type="ECO:0000256" key="4">
    <source>
        <dbReference type="ARBA" id="ARBA00023163"/>
    </source>
</evidence>
<evidence type="ECO:0000313" key="7">
    <source>
        <dbReference type="Proteomes" id="UP000646540"/>
    </source>
</evidence>
<name>A0A181VDY3_9ENTR</name>
<keyword evidence="2" id="KW-0805">Transcription regulation</keyword>
<dbReference type="InterPro" id="IPR000847">
    <property type="entry name" value="LysR_HTH_N"/>
</dbReference>
<dbReference type="GO" id="GO:0032993">
    <property type="term" value="C:protein-DNA complex"/>
    <property type="evidence" value="ECO:0007669"/>
    <property type="project" value="TreeGrafter"/>
</dbReference>
<dbReference type="SUPFAM" id="SSF53850">
    <property type="entry name" value="Periplasmic binding protein-like II"/>
    <property type="match status" value="1"/>
</dbReference>
<dbReference type="InterPro" id="IPR036390">
    <property type="entry name" value="WH_DNA-bd_sf"/>
</dbReference>
<dbReference type="CDD" id="cd08414">
    <property type="entry name" value="PBP2_LTTR_aromatics_like"/>
    <property type="match status" value="1"/>
</dbReference>
<evidence type="ECO:0000256" key="3">
    <source>
        <dbReference type="ARBA" id="ARBA00023125"/>
    </source>
</evidence>
<dbReference type="PANTHER" id="PTHR30346:SF30">
    <property type="entry name" value="SMALL NEUTRAL PROTEASE REGULATORY PROTEIN"/>
    <property type="match status" value="1"/>
</dbReference>
<proteinExistence type="inferred from homology"/>
<dbReference type="EMBL" id="JACNQW010000001">
    <property type="protein sequence ID" value="MBC5044291.1"/>
    <property type="molecule type" value="Genomic_DNA"/>
</dbReference>
<protein>
    <submittedName>
        <fullName evidence="6">LysR family transcriptional regulator</fullName>
    </submittedName>
</protein>
<feature type="domain" description="HTH lysR-type" evidence="5">
    <location>
        <begin position="1"/>
        <end position="58"/>
    </location>
</feature>
<dbReference type="InterPro" id="IPR005119">
    <property type="entry name" value="LysR_subst-bd"/>
</dbReference>
<dbReference type="Proteomes" id="UP000646540">
    <property type="component" value="Unassembled WGS sequence"/>
</dbReference>
<organism evidence="6 7">
    <name type="scientific">Klebsiella quasipneumoniae</name>
    <dbReference type="NCBI Taxonomy" id="1463165"/>
    <lineage>
        <taxon>Bacteria</taxon>
        <taxon>Pseudomonadati</taxon>
        <taxon>Pseudomonadota</taxon>
        <taxon>Gammaproteobacteria</taxon>
        <taxon>Enterobacterales</taxon>
        <taxon>Enterobacteriaceae</taxon>
        <taxon>Klebsiella/Raoultella group</taxon>
        <taxon>Klebsiella</taxon>
        <taxon>Klebsiella pneumoniae complex</taxon>
    </lineage>
</organism>
<dbReference type="AlphaFoldDB" id="A0A181VDY3"/>
<accession>A0A5Q9LGC1</accession>
<dbReference type="GO" id="GO:0003700">
    <property type="term" value="F:DNA-binding transcription factor activity"/>
    <property type="evidence" value="ECO:0007669"/>
    <property type="project" value="InterPro"/>
</dbReference>
<dbReference type="GO" id="GO:0003677">
    <property type="term" value="F:DNA binding"/>
    <property type="evidence" value="ECO:0007669"/>
    <property type="project" value="UniProtKB-KW"/>
</dbReference>